<evidence type="ECO:0000256" key="1">
    <source>
        <dbReference type="SAM" id="MobiDB-lite"/>
    </source>
</evidence>
<dbReference type="Gene3D" id="3.10.20.30">
    <property type="match status" value="1"/>
</dbReference>
<sequence length="135" mass="14735">MIGEKEGDGMPYVDVEGIEAVEVQEGKRLVLAIEEDAGVDILHRCGGYAKCTTCRIEYLEGEPDKMTKAEFEVLERKDLLGRVRLSCQAVADHDAKVRPLATVSSTGAERPGRKPEPEIMYLSLSGSKSQPETGP</sequence>
<dbReference type="CDD" id="cd00207">
    <property type="entry name" value="fer2"/>
    <property type="match status" value="1"/>
</dbReference>
<dbReference type="InterPro" id="IPR012675">
    <property type="entry name" value="Beta-grasp_dom_sf"/>
</dbReference>
<dbReference type="Pfam" id="PF00111">
    <property type="entry name" value="Fer2"/>
    <property type="match status" value="1"/>
</dbReference>
<evidence type="ECO:0000259" key="2">
    <source>
        <dbReference type="PROSITE" id="PS51085"/>
    </source>
</evidence>
<dbReference type="GO" id="GO:0051536">
    <property type="term" value="F:iron-sulfur cluster binding"/>
    <property type="evidence" value="ECO:0007669"/>
    <property type="project" value="InterPro"/>
</dbReference>
<accession>A0A6J4Q9Z3</accession>
<dbReference type="AlphaFoldDB" id="A0A6J4Q9Z3"/>
<dbReference type="InterPro" id="IPR001041">
    <property type="entry name" value="2Fe-2S_ferredoxin-type"/>
</dbReference>
<dbReference type="InterPro" id="IPR036010">
    <property type="entry name" value="2Fe-2S_ferredoxin-like_sf"/>
</dbReference>
<dbReference type="PROSITE" id="PS51085">
    <property type="entry name" value="2FE2S_FER_2"/>
    <property type="match status" value="1"/>
</dbReference>
<feature type="region of interest" description="Disordered" evidence="1">
    <location>
        <begin position="101"/>
        <end position="135"/>
    </location>
</feature>
<evidence type="ECO:0000313" key="3">
    <source>
        <dbReference type="EMBL" id="CAA9432262.1"/>
    </source>
</evidence>
<feature type="compositionally biased region" description="Polar residues" evidence="1">
    <location>
        <begin position="124"/>
        <end position="135"/>
    </location>
</feature>
<gene>
    <name evidence="3" type="ORF">AVDCRST_MAG37-716</name>
</gene>
<dbReference type="EMBL" id="CADCVD010000028">
    <property type="protein sequence ID" value="CAA9432262.1"/>
    <property type="molecule type" value="Genomic_DNA"/>
</dbReference>
<proteinExistence type="predicted"/>
<dbReference type="SUPFAM" id="SSF54292">
    <property type="entry name" value="2Fe-2S ferredoxin-like"/>
    <property type="match status" value="1"/>
</dbReference>
<feature type="domain" description="2Fe-2S ferredoxin-type" evidence="2">
    <location>
        <begin position="11"/>
        <end position="103"/>
    </location>
</feature>
<organism evidence="3">
    <name type="scientific">uncultured Rubrobacteraceae bacterium</name>
    <dbReference type="NCBI Taxonomy" id="349277"/>
    <lineage>
        <taxon>Bacteria</taxon>
        <taxon>Bacillati</taxon>
        <taxon>Actinomycetota</taxon>
        <taxon>Rubrobacteria</taxon>
        <taxon>Rubrobacterales</taxon>
        <taxon>Rubrobacteraceae</taxon>
        <taxon>environmental samples</taxon>
    </lineage>
</organism>
<name>A0A6J4Q9Z3_9ACTN</name>
<protein>
    <submittedName>
        <fullName evidence="3">Ferredoxin</fullName>
    </submittedName>
</protein>
<reference evidence="3" key="1">
    <citation type="submission" date="2020-02" db="EMBL/GenBank/DDBJ databases">
        <authorList>
            <person name="Meier V. D."/>
        </authorList>
    </citation>
    <scope>NUCLEOTIDE SEQUENCE</scope>
    <source>
        <strain evidence="3">AVDCRST_MAG37</strain>
    </source>
</reference>